<feature type="region of interest" description="Disordered" evidence="1">
    <location>
        <begin position="1"/>
        <end position="33"/>
    </location>
</feature>
<evidence type="ECO:0000256" key="1">
    <source>
        <dbReference type="SAM" id="MobiDB-lite"/>
    </source>
</evidence>
<sequence length="105" mass="12104">MAPKPSKGKGVASASHGSKRSKRASEEEHDDVEWRLEQRGAPVMLRKEWRDTPYLFRLPNSAISIQLGTEAAKSNSNPRRNNEDFIYYYKYPLFLCLRCAKENIT</sequence>
<accession>A0ABS8WJH3</accession>
<protein>
    <submittedName>
        <fullName evidence="2">Uncharacterized protein</fullName>
    </submittedName>
</protein>
<organism evidence="2 3">
    <name type="scientific">Datura stramonium</name>
    <name type="common">Jimsonweed</name>
    <name type="synonym">Common thornapple</name>
    <dbReference type="NCBI Taxonomy" id="4076"/>
    <lineage>
        <taxon>Eukaryota</taxon>
        <taxon>Viridiplantae</taxon>
        <taxon>Streptophyta</taxon>
        <taxon>Embryophyta</taxon>
        <taxon>Tracheophyta</taxon>
        <taxon>Spermatophyta</taxon>
        <taxon>Magnoliopsida</taxon>
        <taxon>eudicotyledons</taxon>
        <taxon>Gunneridae</taxon>
        <taxon>Pentapetalae</taxon>
        <taxon>asterids</taxon>
        <taxon>lamiids</taxon>
        <taxon>Solanales</taxon>
        <taxon>Solanaceae</taxon>
        <taxon>Solanoideae</taxon>
        <taxon>Datureae</taxon>
        <taxon>Datura</taxon>
    </lineage>
</organism>
<gene>
    <name evidence="2" type="ORF">HAX54_045476</name>
</gene>
<reference evidence="2 3" key="1">
    <citation type="journal article" date="2021" name="BMC Genomics">
        <title>Datura genome reveals duplications of psychoactive alkaloid biosynthetic genes and high mutation rate following tissue culture.</title>
        <authorList>
            <person name="Rajewski A."/>
            <person name="Carter-House D."/>
            <person name="Stajich J."/>
            <person name="Litt A."/>
        </authorList>
    </citation>
    <scope>NUCLEOTIDE SEQUENCE [LARGE SCALE GENOMIC DNA]</scope>
    <source>
        <strain evidence="2">AR-01</strain>
    </source>
</reference>
<dbReference type="EMBL" id="JACEIK010007043">
    <property type="protein sequence ID" value="MCE3049655.1"/>
    <property type="molecule type" value="Genomic_DNA"/>
</dbReference>
<name>A0ABS8WJH3_DATST</name>
<keyword evidence="3" id="KW-1185">Reference proteome</keyword>
<proteinExistence type="predicted"/>
<comment type="caution">
    <text evidence="2">The sequence shown here is derived from an EMBL/GenBank/DDBJ whole genome shotgun (WGS) entry which is preliminary data.</text>
</comment>
<evidence type="ECO:0000313" key="3">
    <source>
        <dbReference type="Proteomes" id="UP000823775"/>
    </source>
</evidence>
<dbReference type="Proteomes" id="UP000823775">
    <property type="component" value="Unassembled WGS sequence"/>
</dbReference>
<evidence type="ECO:0000313" key="2">
    <source>
        <dbReference type="EMBL" id="MCE3049655.1"/>
    </source>
</evidence>